<keyword evidence="2" id="KW-1133">Transmembrane helix</keyword>
<evidence type="ECO:0008006" key="6">
    <source>
        <dbReference type="Google" id="ProtNLM"/>
    </source>
</evidence>
<dbReference type="OrthoDB" id="2527908at2759"/>
<keyword evidence="5" id="KW-1185">Reference proteome</keyword>
<feature type="region of interest" description="Disordered" evidence="1">
    <location>
        <begin position="321"/>
        <end position="354"/>
    </location>
</feature>
<evidence type="ECO:0000256" key="1">
    <source>
        <dbReference type="SAM" id="MobiDB-lite"/>
    </source>
</evidence>
<feature type="chain" id="PRO_5020780223" description="Mid2 domain-containing protein" evidence="3">
    <location>
        <begin position="23"/>
        <end position="494"/>
    </location>
</feature>
<gene>
    <name evidence="4" type="ORF">EIP91_000172</name>
</gene>
<dbReference type="Proteomes" id="UP000292702">
    <property type="component" value="Unassembled WGS sequence"/>
</dbReference>
<feature type="compositionally biased region" description="Low complexity" evidence="1">
    <location>
        <begin position="440"/>
        <end position="450"/>
    </location>
</feature>
<keyword evidence="3" id="KW-0732">Signal</keyword>
<dbReference type="EMBL" id="RWJN01000010">
    <property type="protein sequence ID" value="TCD71080.1"/>
    <property type="molecule type" value="Genomic_DNA"/>
</dbReference>
<comment type="caution">
    <text evidence="4">The sequence shown here is derived from an EMBL/GenBank/DDBJ whole genome shotgun (WGS) entry which is preliminary data.</text>
</comment>
<keyword evidence="2" id="KW-0472">Membrane</keyword>
<feature type="signal peptide" evidence="3">
    <location>
        <begin position="1"/>
        <end position="22"/>
    </location>
</feature>
<proteinExistence type="predicted"/>
<dbReference type="CDD" id="cd12087">
    <property type="entry name" value="TM_EGFR-like"/>
    <property type="match status" value="1"/>
</dbReference>
<keyword evidence="2" id="KW-0812">Transmembrane</keyword>
<evidence type="ECO:0000313" key="5">
    <source>
        <dbReference type="Proteomes" id="UP000292702"/>
    </source>
</evidence>
<feature type="transmembrane region" description="Helical" evidence="2">
    <location>
        <begin position="268"/>
        <end position="290"/>
    </location>
</feature>
<protein>
    <recommendedName>
        <fullName evidence="6">Mid2 domain-containing protein</fullName>
    </recommendedName>
</protein>
<feature type="compositionally biased region" description="Low complexity" evidence="1">
    <location>
        <begin position="377"/>
        <end position="410"/>
    </location>
</feature>
<reference evidence="4 5" key="1">
    <citation type="submission" date="2018-11" db="EMBL/GenBank/DDBJ databases">
        <title>Genome assembly of Steccherinum ochraceum LE-BIN_3174, the white-rot fungus of the Steccherinaceae family (The Residual Polyporoid clade, Polyporales, Basidiomycota).</title>
        <authorList>
            <person name="Fedorova T.V."/>
            <person name="Glazunova O.A."/>
            <person name="Landesman E.O."/>
            <person name="Moiseenko K.V."/>
            <person name="Psurtseva N.V."/>
            <person name="Savinova O.S."/>
            <person name="Shakhova N.V."/>
            <person name="Tyazhelova T.V."/>
            <person name="Vasina D.V."/>
        </authorList>
    </citation>
    <scope>NUCLEOTIDE SEQUENCE [LARGE SCALE GENOMIC DNA]</scope>
    <source>
        <strain evidence="4 5">LE-BIN_3174</strain>
    </source>
</reference>
<name>A0A4R0RQB2_9APHY</name>
<organism evidence="4 5">
    <name type="scientific">Steccherinum ochraceum</name>
    <dbReference type="NCBI Taxonomy" id="92696"/>
    <lineage>
        <taxon>Eukaryota</taxon>
        <taxon>Fungi</taxon>
        <taxon>Dikarya</taxon>
        <taxon>Basidiomycota</taxon>
        <taxon>Agaricomycotina</taxon>
        <taxon>Agaricomycetes</taxon>
        <taxon>Polyporales</taxon>
        <taxon>Steccherinaceae</taxon>
        <taxon>Steccherinum</taxon>
    </lineage>
</organism>
<feature type="region of interest" description="Disordered" evidence="1">
    <location>
        <begin position="370"/>
        <end position="494"/>
    </location>
</feature>
<evidence type="ECO:0000256" key="3">
    <source>
        <dbReference type="SAM" id="SignalP"/>
    </source>
</evidence>
<dbReference type="AlphaFoldDB" id="A0A4R0RQB2"/>
<evidence type="ECO:0000256" key="2">
    <source>
        <dbReference type="SAM" id="Phobius"/>
    </source>
</evidence>
<evidence type="ECO:0000313" key="4">
    <source>
        <dbReference type="EMBL" id="TCD71080.1"/>
    </source>
</evidence>
<sequence>MQRRGALLTAFALTQLVLRGAAQVQVFQWTFGNNFILTEISECQMLPIVVSSIFANDSTKLGTPPYYLLAFELGGVPTTTMVGTDPTKLSWQANHARGSSLMLTMVDSTGNTGGVTPNLYSMTAGTSTSCLPSNPPLTSLASISPNVTGPLTTCQPWGLTITGGTKPYSVVLSARNSHVITNVTMGAQDDVFTFIDRADPGTALMANVVDATGQWGKSTNVVNTTGPTSVDCVGLVSSSKTQQQIQQEAIDQAAAAAAAARHRHNMRIVSIVLGVCIPLLVIAGALAFWWRRRAIIAKDHDRGVWDGQDVNARVWELPPGSGEMVQVGDSPQAHHSLLDHKRSGSGEPGSDPNIALRAIIPSTAYAQYSPDYDGLTSPGQSSSASQIGSQSPQPTTTTATTSAYPTALTPRQRKALEAQGITPSSSSTHLPPGALPPSSPGTSGPRSPRTMTPADSLDNAAGPDIIIQHRDAGAGPVVQELPPPYMNRATGSAS</sequence>
<accession>A0A4R0RQB2</accession>